<dbReference type="eggNOG" id="COG5295">
    <property type="taxonomic scope" value="Bacteria"/>
</dbReference>
<feature type="domain" description="Trimeric autotransporter adhesin YadA-like head" evidence="12">
    <location>
        <begin position="785"/>
        <end position="808"/>
    </location>
</feature>
<protein>
    <submittedName>
        <fullName evidence="15">Autotransporter adhesin</fullName>
    </submittedName>
</protein>
<feature type="domain" description="ESPR" evidence="14">
    <location>
        <begin position="1"/>
        <end position="48"/>
    </location>
</feature>
<feature type="domain" description="Trimeric autotransporter adhesin YadA-like stalk" evidence="13">
    <location>
        <begin position="879"/>
        <end position="923"/>
    </location>
</feature>
<evidence type="ECO:0000256" key="7">
    <source>
        <dbReference type="ARBA" id="ARBA00022729"/>
    </source>
</evidence>
<dbReference type="InterPro" id="IPR011049">
    <property type="entry name" value="Serralysin-like_metalloprot_C"/>
</dbReference>
<feature type="domain" description="Trimeric autotransporter adhesin YadA-like head" evidence="12">
    <location>
        <begin position="617"/>
        <end position="643"/>
    </location>
</feature>
<dbReference type="PATRIC" id="fig|696748.4.peg.946"/>
<sequence length="1733" mass="173368">MNKIFKVIWNHTTQTFVVTSELSKAKGKSSSTDERTNTKNLLALGTLGSVVLGSALIPTIAEAAVAIGSASTAGAYAAAISGDAAVNYNNPGSLSYDNPNRTRTGSDLYSPIDNIGDVEATGIAIGNQSSALAANYQNLASGIAIGDYAKASGPLSTALGHFSIASGTGAMAQGTASRASGFNSLSIMRQSAATSAYAMAIGTASWADGVSSLAVGQSATSKGKQSIAIGSADVAATATTDGRGGTAYASNYSTNHTDSSGDYSIAIGTIAKSGASNSTAIGYNANATGGSSFALGVNSKTEKDNSIAIGNQSKALNADTIAAGRQAIANASSAMAFGLQANSSGVSSIAIGESANVATTGVSAIALGTRANADKQGAVSIGLKSNATADQAIAIGELSKATANDTVAIGSTTNATARDAIAIGTNNNVTACYSVAIGSNNKVVQEETYVLGTNIVSTQANSVILGSLSKDRAATTENSATINGITYENFAGQGRSGNGIVSIGQEGAERQLINVAAGKISETSTDAINGSQLYVVANKLSEGWVIANGTKVGDVKLNNQVNFLAGNANTNVEVKANGTTGIYDVVISALNTASTAAGIEYYSVNSTVAENKDNKGATAANAMAAGPKASATGNESIAIGYNSTASSVSATAMGDSSLASGGLSTAIGTSATSTGLAATSIGVLAKATADGANAMGFEATASNNNTVAVGTSSLASGTESTALGYNSTASAQNTVALGSDSIANATSALAVGVGATATADSAVAIGNDSNAMGDSSVAIGESSNATGTYATAVGDTSNATGDRSVAFGIDSKAINASTAAIGDNATATQDNSVALGSGTTTEAAVNTDSATVNGITYSGFAGNTAHSVVSVGNGNQKRQIQNVAAGRISATSTDAINGSQLYVVANNLTDAIKIANNTANTANNTANAANATANKGWNITTAKVGSGNVVGTLVDNIQLGETVTVEAGDNINITQSANKISIATSATPTFTTVTTQNFNAKPNGNINMGGNVVTNVAAPVNDTDAANKQYVDNGRTKVKSDNNSVKVVYDQASNTYDLAVDVVPTVNLQDGKNTKVNNTGTTYSIDAWNTTAKAGSTEVNVTSEVNSTTNTIDYTIDLSDSAKNNITTANSVANQANSTANTANTTVNKGWNITTSGNATGTEDKNVQMGDKVTIDGGENIQITQEGTKISIATSKTPTFTNVTVGDTKINNDGITINNGPSITNNGIDAADKPITNVANGTNATDAVNVQQLNASKAAVLKGLNTAVTTSTNATTGGTDYTVNAWNTTAKAGSTEVNVTSEVNSTTNTIDYTIDLSDSAKNNITTANSVANQANTTANTALQTVVTQIDGTDVKTITKDSNKANFITGDNIVLTADNEGIKIATSKTPTFTNVTVGDTKIDTDGVTINNGPSMTKDGINAGDKVISNVAAGTKPTDAVNVKQLTDNVTNVTNNINNVSDKVSQRCEITQKAAHYLGGNSTVDDKGNVTAPTYTITKTDGSTATANNVGEAINNLNNEVVKPLTFAGDTGTASERKLGSTVTVKGGVSDEAKLADNNIGVVSDGNGTLTVKLAKDINVDSVNAKQVTANTVKAGDTTIDSDGVKVANGPSVTKSGIDAAGNKITNVKAGEADTDAVNVSQLKAATGNVHNRINKVNKELRAGIAGANAAAGLPQVYVPGKSMVAAAAGTFKGESALAVGYSRSSDNGKVILKLQGNANTRGDLGGSVGVGYQW</sequence>
<accession>K0G4M2</accession>
<dbReference type="Proteomes" id="UP000006303">
    <property type="component" value="Chromosome"/>
</dbReference>
<feature type="domain" description="Trimeric autotransporter adhesin YadA-like head" evidence="12">
    <location>
        <begin position="818"/>
        <end position="838"/>
    </location>
</feature>
<dbReference type="Pfam" id="PF05662">
    <property type="entry name" value="YadA_stalk"/>
    <property type="match status" value="5"/>
</dbReference>
<evidence type="ECO:0000256" key="9">
    <source>
        <dbReference type="ARBA" id="ARBA00023136"/>
    </source>
</evidence>
<evidence type="ECO:0000259" key="13">
    <source>
        <dbReference type="Pfam" id="PF05662"/>
    </source>
</evidence>
<evidence type="ECO:0000256" key="2">
    <source>
        <dbReference type="ARBA" id="ARBA00004442"/>
    </source>
</evidence>
<feature type="domain" description="Trimeric autotransporter adhesin YadA-like C-terminal membrane anchor" evidence="11">
    <location>
        <begin position="1673"/>
        <end position="1733"/>
    </location>
</feature>
<dbReference type="SUPFAM" id="SSF101967">
    <property type="entry name" value="Adhesin YadA, collagen-binding domain"/>
    <property type="match status" value="7"/>
</dbReference>
<dbReference type="Gene3D" id="1.20.5.170">
    <property type="match status" value="1"/>
</dbReference>
<dbReference type="HOGENOM" id="CLU_238196_0_0_6"/>
<proteinExistence type="inferred from homology"/>
<evidence type="ECO:0000313" key="15">
    <source>
        <dbReference type="EMBL" id="AFU19073.1"/>
    </source>
</evidence>
<evidence type="ECO:0000259" key="11">
    <source>
        <dbReference type="Pfam" id="PF03895"/>
    </source>
</evidence>
<dbReference type="Gene3D" id="6.10.250.2120">
    <property type="match status" value="1"/>
</dbReference>
<evidence type="ECO:0000259" key="12">
    <source>
        <dbReference type="Pfam" id="PF05658"/>
    </source>
</evidence>
<feature type="domain" description="Trimeric autotransporter adhesin YadA-like head" evidence="12">
    <location>
        <begin position="687"/>
        <end position="713"/>
    </location>
</feature>
<evidence type="ECO:0000256" key="6">
    <source>
        <dbReference type="ARBA" id="ARBA00022692"/>
    </source>
</evidence>
<keyword evidence="9" id="KW-0472">Membrane</keyword>
<gene>
    <name evidence="15" type="ORF">ASU2_04675</name>
</gene>
<dbReference type="CDD" id="cd12820">
    <property type="entry name" value="LbR_YadA-like"/>
    <property type="match status" value="4"/>
</dbReference>
<dbReference type="Gene3D" id="6.10.250.2040">
    <property type="match status" value="1"/>
</dbReference>
<dbReference type="Gene3D" id="6.20.50.100">
    <property type="match status" value="1"/>
</dbReference>
<dbReference type="InterPro" id="IPR008635">
    <property type="entry name" value="Coiled_stalk_dom"/>
</dbReference>
<feature type="domain" description="Trimeric autotransporter adhesin YadA-like head" evidence="12">
    <location>
        <begin position="743"/>
        <end position="769"/>
    </location>
</feature>
<feature type="domain" description="Trimeric autotransporter adhesin YadA-like stalk" evidence="13">
    <location>
        <begin position="511"/>
        <end position="551"/>
    </location>
</feature>
<evidence type="ECO:0000256" key="3">
    <source>
        <dbReference type="ARBA" id="ARBA00005848"/>
    </source>
</evidence>
<dbReference type="EMBL" id="CP003875">
    <property type="protein sequence ID" value="AFU19073.1"/>
    <property type="molecule type" value="Genomic_DNA"/>
</dbReference>
<evidence type="ECO:0000256" key="8">
    <source>
        <dbReference type="ARBA" id="ARBA00022927"/>
    </source>
</evidence>
<dbReference type="OrthoDB" id="5680814at2"/>
<comment type="subcellular location">
    <subcellularLocation>
        <location evidence="2">Cell outer membrane</location>
    </subcellularLocation>
    <subcellularLocation>
        <location evidence="1">Cell surface</location>
    </subcellularLocation>
</comment>
<dbReference type="InterPro" id="IPR005594">
    <property type="entry name" value="YadA_C"/>
</dbReference>
<dbReference type="GO" id="GO:0015031">
    <property type="term" value="P:protein transport"/>
    <property type="evidence" value="ECO:0007669"/>
    <property type="project" value="UniProtKB-KW"/>
</dbReference>
<feature type="domain" description="Trimeric autotransporter adhesin YadA-like head" evidence="12">
    <location>
        <begin position="260"/>
        <end position="285"/>
    </location>
</feature>
<dbReference type="Pfam" id="PF05658">
    <property type="entry name" value="YadA_head"/>
    <property type="match status" value="15"/>
</dbReference>
<dbReference type="Pfam" id="PF03895">
    <property type="entry name" value="YadA_anchor"/>
    <property type="match status" value="1"/>
</dbReference>
<feature type="domain" description="Trimeric autotransporter adhesin YadA-like stalk" evidence="13">
    <location>
        <begin position="1622"/>
        <end position="1659"/>
    </location>
</feature>
<keyword evidence="7" id="KW-0732">Signal</keyword>
<keyword evidence="10" id="KW-0998">Cell outer membrane</keyword>
<dbReference type="InterPro" id="IPR024973">
    <property type="entry name" value="ESPR"/>
</dbReference>
<name>K0G4M2_ACTSU</name>
<comment type="similarity">
    <text evidence="3">Belongs to the autotransporter-2 (AT-2) (TC 1.B.40) family.</text>
</comment>
<feature type="domain" description="Trimeric autotransporter adhesin YadA-like head" evidence="12">
    <location>
        <begin position="287"/>
        <end position="313"/>
    </location>
</feature>
<dbReference type="InterPro" id="IPR008640">
    <property type="entry name" value="Adhesin_Head_dom"/>
</dbReference>
<evidence type="ECO:0000256" key="5">
    <source>
        <dbReference type="ARBA" id="ARBA00022452"/>
    </source>
</evidence>
<dbReference type="Gene3D" id="3.30.1300.30">
    <property type="entry name" value="GSPII I/J protein-like"/>
    <property type="match status" value="1"/>
</dbReference>
<feature type="domain" description="Trimeric autotransporter adhesin YadA-like head" evidence="12">
    <location>
        <begin position="360"/>
        <end position="383"/>
    </location>
</feature>
<dbReference type="KEGG" id="asi:ASU2_04675"/>
<reference evidence="15 16" key="1">
    <citation type="journal article" date="2012" name="J. Bacteriol.">
        <title>Complete Genome Sequence of Actinobacillus suis H91-0380, a Virulent Serotype O2 Strain.</title>
        <authorList>
            <person name="Macinnes J.I."/>
            <person name="Mackinnon J."/>
            <person name="Bujold A.R."/>
            <person name="Ziebell K."/>
            <person name="Kropinski A.M."/>
            <person name="Nash J.H."/>
        </authorList>
    </citation>
    <scope>NUCLEOTIDE SEQUENCE [LARGE SCALE GENOMIC DNA]</scope>
    <source>
        <strain evidence="15 16">H91-0380</strain>
    </source>
</reference>
<feature type="domain" description="Trimeric autotransporter adhesin YadA-like head" evidence="12">
    <location>
        <begin position="207"/>
        <end position="231"/>
    </location>
</feature>
<keyword evidence="8" id="KW-0653">Protein transport</keyword>
<feature type="domain" description="Trimeric autotransporter adhesin YadA-like stalk" evidence="13">
    <location>
        <begin position="1426"/>
        <end position="1463"/>
    </location>
</feature>
<feature type="domain" description="Trimeric autotransporter adhesin YadA-like head" evidence="12">
    <location>
        <begin position="329"/>
        <end position="352"/>
    </location>
</feature>
<dbReference type="RefSeq" id="WP_014991665.1">
    <property type="nucleotide sequence ID" value="NC_018690.1"/>
</dbReference>
<evidence type="ECO:0000256" key="4">
    <source>
        <dbReference type="ARBA" id="ARBA00022448"/>
    </source>
</evidence>
<feature type="domain" description="Trimeric autotransporter adhesin YadA-like head" evidence="12">
    <location>
        <begin position="165"/>
        <end position="184"/>
    </location>
</feature>
<feature type="domain" description="Trimeric autotransporter adhesin YadA-like head" evidence="12">
    <location>
        <begin position="415"/>
        <end position="440"/>
    </location>
</feature>
<feature type="domain" description="Trimeric autotransporter adhesin YadA-like head" evidence="12">
    <location>
        <begin position="387"/>
        <end position="411"/>
    </location>
</feature>
<evidence type="ECO:0000313" key="16">
    <source>
        <dbReference type="Proteomes" id="UP000006303"/>
    </source>
</evidence>
<dbReference type="Pfam" id="PF13018">
    <property type="entry name" value="ESPR"/>
    <property type="match status" value="1"/>
</dbReference>
<dbReference type="GO" id="GO:0009986">
    <property type="term" value="C:cell surface"/>
    <property type="evidence" value="ECO:0007669"/>
    <property type="project" value="UniProtKB-SubCell"/>
</dbReference>
<dbReference type="InterPro" id="IPR045584">
    <property type="entry name" value="Pilin-like"/>
</dbReference>
<keyword evidence="4" id="KW-0813">Transport</keyword>
<evidence type="ECO:0000259" key="14">
    <source>
        <dbReference type="Pfam" id="PF13018"/>
    </source>
</evidence>
<dbReference type="SUPFAM" id="SSF54523">
    <property type="entry name" value="Pili subunits"/>
    <property type="match status" value="1"/>
</dbReference>
<organism evidence="15 16">
    <name type="scientific">Actinobacillus suis H91-0380</name>
    <dbReference type="NCBI Taxonomy" id="696748"/>
    <lineage>
        <taxon>Bacteria</taxon>
        <taxon>Pseudomonadati</taxon>
        <taxon>Pseudomonadota</taxon>
        <taxon>Gammaproteobacteria</taxon>
        <taxon>Pasteurellales</taxon>
        <taxon>Pasteurellaceae</taxon>
        <taxon>Actinobacillus</taxon>
    </lineage>
</organism>
<evidence type="ECO:0000256" key="1">
    <source>
        <dbReference type="ARBA" id="ARBA00004241"/>
    </source>
</evidence>
<evidence type="ECO:0000256" key="10">
    <source>
        <dbReference type="ARBA" id="ARBA00023237"/>
    </source>
</evidence>
<feature type="domain" description="Trimeric autotransporter adhesin YadA-like stalk" evidence="13">
    <location>
        <begin position="1235"/>
        <end position="1275"/>
    </location>
</feature>
<keyword evidence="6" id="KW-0812">Transmembrane</keyword>
<dbReference type="GO" id="GO:0009279">
    <property type="term" value="C:cell outer membrane"/>
    <property type="evidence" value="ECO:0007669"/>
    <property type="project" value="UniProtKB-SubCell"/>
</dbReference>
<feature type="domain" description="Trimeric autotransporter adhesin YadA-like head" evidence="12">
    <location>
        <begin position="715"/>
        <end position="741"/>
    </location>
</feature>
<feature type="domain" description="Trimeric autotransporter adhesin YadA-like head" evidence="12">
    <location>
        <begin position="142"/>
        <end position="163"/>
    </location>
</feature>
<dbReference type="Gene3D" id="2.20.70.140">
    <property type="match status" value="3"/>
</dbReference>
<keyword evidence="5" id="KW-1134">Transmembrane beta strand</keyword>
<dbReference type="Gene3D" id="2.150.10.10">
    <property type="entry name" value="Serralysin-like metalloprotease, C-terminal"/>
    <property type="match status" value="6"/>
</dbReference>